<dbReference type="Proteomes" id="UP000538666">
    <property type="component" value="Unassembled WGS sequence"/>
</dbReference>
<reference evidence="9 10" key="1">
    <citation type="submission" date="2020-08" db="EMBL/GenBank/DDBJ databases">
        <title>Genomic Encyclopedia of Type Strains, Phase IV (KMG-IV): sequencing the most valuable type-strain genomes for metagenomic binning, comparative biology and taxonomic classification.</title>
        <authorList>
            <person name="Goeker M."/>
        </authorList>
    </citation>
    <scope>NUCLEOTIDE SEQUENCE [LARGE SCALE GENOMIC DNA]</scope>
    <source>
        <strain evidence="9 10">DSM 103733</strain>
    </source>
</reference>
<dbReference type="AlphaFoldDB" id="A0A841JSP0"/>
<evidence type="ECO:0000256" key="2">
    <source>
        <dbReference type="ARBA" id="ARBA00006464"/>
    </source>
</evidence>
<sequence length="503" mass="55889">MATTEYLSKLPGEDRDRQVQALPVSKKSWGRIADPGAIAMMLSDAVVILMAFGVAIVLRGILYHKASRFVAFTHDVAGAPVSAVLVGGFILAYLLVAHRYGLFSPLPQASELHTFRLTAQASLNAGLLLCGGLYMTGAFSVSRLLVILLIAAAIVALSVHRALWRRTRFRQYERGLETRNVVILGTNHFSCAVGQHIERDIRLGYRLRGYVATPDSIPGCEVPSHQLLGGIDCIRQLTRLHFIDEVVIAEPCSTEQVIRLVEEARELDLDIRTISGYFGELTADTPIEYLGAFPVVSLHRSKTRAIALALKRGVDIALSLAALILVFPTMLAIAIAIKIEGNGSIFYVSERIGKRGRVFPCFKFRTMVKDADRMKKGIAALNERDGILFKVTNDPRITRVGRMLRKYSLDELPQFLNVLRGEMSIVGPRPPIASEVEKYELEHFRRLEVLPGLTGLWQVQARQDSSFAKYIALDTAYVENWSFWLDLKILMRTAEVVLRGTGT</sequence>
<feature type="transmembrane region" description="Helical" evidence="7">
    <location>
        <begin position="36"/>
        <end position="57"/>
    </location>
</feature>
<dbReference type="InterPro" id="IPR003362">
    <property type="entry name" value="Bact_transf"/>
</dbReference>
<name>A0A841JSP0_9BACT</name>
<evidence type="ECO:0000256" key="6">
    <source>
        <dbReference type="ARBA" id="ARBA00023136"/>
    </source>
</evidence>
<keyword evidence="4 7" id="KW-0812">Transmembrane</keyword>
<feature type="transmembrane region" description="Helical" evidence="7">
    <location>
        <begin position="77"/>
        <end position="96"/>
    </location>
</feature>
<dbReference type="OrthoDB" id="9808602at2"/>
<dbReference type="PANTHER" id="PTHR30576">
    <property type="entry name" value="COLANIC BIOSYNTHESIS UDP-GLUCOSE LIPID CARRIER TRANSFERASE"/>
    <property type="match status" value="1"/>
</dbReference>
<keyword evidence="3 9" id="KW-0808">Transferase</keyword>
<feature type="domain" description="Bacterial sugar transferase" evidence="8">
    <location>
        <begin position="311"/>
        <end position="498"/>
    </location>
</feature>
<keyword evidence="10" id="KW-1185">Reference proteome</keyword>
<evidence type="ECO:0000256" key="7">
    <source>
        <dbReference type="SAM" id="Phobius"/>
    </source>
</evidence>
<organism evidence="9 10">
    <name type="scientific">Silvibacterium bohemicum</name>
    <dbReference type="NCBI Taxonomy" id="1577686"/>
    <lineage>
        <taxon>Bacteria</taxon>
        <taxon>Pseudomonadati</taxon>
        <taxon>Acidobacteriota</taxon>
        <taxon>Terriglobia</taxon>
        <taxon>Terriglobales</taxon>
        <taxon>Acidobacteriaceae</taxon>
        <taxon>Silvibacterium</taxon>
    </lineage>
</organism>
<dbReference type="Gene3D" id="3.40.50.720">
    <property type="entry name" value="NAD(P)-binding Rossmann-like Domain"/>
    <property type="match status" value="1"/>
</dbReference>
<evidence type="ECO:0000256" key="5">
    <source>
        <dbReference type="ARBA" id="ARBA00022989"/>
    </source>
</evidence>
<dbReference type="GO" id="GO:0016780">
    <property type="term" value="F:phosphotransferase activity, for other substituted phosphate groups"/>
    <property type="evidence" value="ECO:0007669"/>
    <property type="project" value="TreeGrafter"/>
</dbReference>
<feature type="transmembrane region" description="Helical" evidence="7">
    <location>
        <begin position="316"/>
        <end position="337"/>
    </location>
</feature>
<feature type="transmembrane region" description="Helical" evidence="7">
    <location>
        <begin position="141"/>
        <end position="164"/>
    </location>
</feature>
<dbReference type="NCBIfam" id="TIGR03025">
    <property type="entry name" value="EPS_sugtrans"/>
    <property type="match status" value="1"/>
</dbReference>
<evidence type="ECO:0000259" key="8">
    <source>
        <dbReference type="Pfam" id="PF02397"/>
    </source>
</evidence>
<evidence type="ECO:0000256" key="3">
    <source>
        <dbReference type="ARBA" id="ARBA00022679"/>
    </source>
</evidence>
<comment type="subcellular location">
    <subcellularLocation>
        <location evidence="1">Membrane</location>
        <topology evidence="1">Multi-pass membrane protein</topology>
    </subcellularLocation>
</comment>
<evidence type="ECO:0000256" key="1">
    <source>
        <dbReference type="ARBA" id="ARBA00004141"/>
    </source>
</evidence>
<proteinExistence type="inferred from homology"/>
<keyword evidence="6 7" id="KW-0472">Membrane</keyword>
<dbReference type="PANTHER" id="PTHR30576:SF10">
    <property type="entry name" value="SLL5057 PROTEIN"/>
    <property type="match status" value="1"/>
</dbReference>
<dbReference type="Pfam" id="PF13727">
    <property type="entry name" value="CoA_binding_3"/>
    <property type="match status" value="1"/>
</dbReference>
<comment type="caution">
    <text evidence="9">The sequence shown here is derived from an EMBL/GenBank/DDBJ whole genome shotgun (WGS) entry which is preliminary data.</text>
</comment>
<keyword evidence="5 7" id="KW-1133">Transmembrane helix</keyword>
<gene>
    <name evidence="9" type="ORF">HNQ77_002122</name>
</gene>
<accession>A0A841JSP0</accession>
<evidence type="ECO:0000256" key="4">
    <source>
        <dbReference type="ARBA" id="ARBA00022692"/>
    </source>
</evidence>
<comment type="similarity">
    <text evidence="2">Belongs to the bacterial sugar transferase family.</text>
</comment>
<dbReference type="RefSeq" id="WP_050059164.1">
    <property type="nucleotide sequence ID" value="NZ_JACHEK010000004.1"/>
</dbReference>
<evidence type="ECO:0000313" key="9">
    <source>
        <dbReference type="EMBL" id="MBB6144170.1"/>
    </source>
</evidence>
<dbReference type="InterPro" id="IPR017475">
    <property type="entry name" value="EPS_sugar_tfrase"/>
</dbReference>
<dbReference type="Pfam" id="PF02397">
    <property type="entry name" value="Bac_transf"/>
    <property type="match status" value="1"/>
</dbReference>
<evidence type="ECO:0000313" key="10">
    <source>
        <dbReference type="Proteomes" id="UP000538666"/>
    </source>
</evidence>
<protein>
    <submittedName>
        <fullName evidence="9">Exopolysaccharide biosynthesis polyprenyl glycosylphosphotransferase</fullName>
    </submittedName>
</protein>
<dbReference type="EMBL" id="JACHEK010000004">
    <property type="protein sequence ID" value="MBB6144170.1"/>
    <property type="molecule type" value="Genomic_DNA"/>
</dbReference>
<dbReference type="GO" id="GO:0016020">
    <property type="term" value="C:membrane"/>
    <property type="evidence" value="ECO:0007669"/>
    <property type="project" value="UniProtKB-SubCell"/>
</dbReference>